<gene>
    <name evidence="1" type="ORF">NCTC8256_05502</name>
</gene>
<name>A0A379VXH1_SALET</name>
<reference evidence="1 2" key="1">
    <citation type="submission" date="2018-06" db="EMBL/GenBank/DDBJ databases">
        <authorList>
            <consortium name="Pathogen Informatics"/>
            <person name="Doyle S."/>
        </authorList>
    </citation>
    <scope>NUCLEOTIDE SEQUENCE [LARGE SCALE GENOMIC DNA]</scope>
    <source>
        <strain evidence="1 2">NCTC8256</strain>
    </source>
</reference>
<accession>A0A379VXH1</accession>
<organism evidence="1 2">
    <name type="scientific">Salmonella enterica I</name>
    <dbReference type="NCBI Taxonomy" id="59201"/>
    <lineage>
        <taxon>Bacteria</taxon>
        <taxon>Pseudomonadati</taxon>
        <taxon>Pseudomonadota</taxon>
        <taxon>Gammaproteobacteria</taxon>
        <taxon>Enterobacterales</taxon>
        <taxon>Enterobacteriaceae</taxon>
        <taxon>Salmonella</taxon>
    </lineage>
</organism>
<sequence length="85" mass="9382">MMQKKTYPICQYYYGSISYVEVVNTGEISTGYILCALAGGSKGCVTSGEYLWIFSANIGEVSGYYIATFPLNFTQLVLGQPFNFC</sequence>
<dbReference type="AlphaFoldDB" id="A0A379VXH1"/>
<dbReference type="EMBL" id="UGXR01000001">
    <property type="protein sequence ID" value="SUH11457.1"/>
    <property type="molecule type" value="Genomic_DNA"/>
</dbReference>
<evidence type="ECO:0000313" key="1">
    <source>
        <dbReference type="EMBL" id="SUH11457.1"/>
    </source>
</evidence>
<dbReference type="Proteomes" id="UP000254346">
    <property type="component" value="Unassembled WGS sequence"/>
</dbReference>
<protein>
    <submittedName>
        <fullName evidence="1">Uncharacterized protein</fullName>
    </submittedName>
</protein>
<evidence type="ECO:0000313" key="2">
    <source>
        <dbReference type="Proteomes" id="UP000254346"/>
    </source>
</evidence>
<proteinExistence type="predicted"/>